<evidence type="ECO:0000256" key="9">
    <source>
        <dbReference type="ARBA" id="ARBA00023237"/>
    </source>
</evidence>
<feature type="chain" id="PRO_5044902694" description="Type 3 secretion system secretin" evidence="10">
    <location>
        <begin position="28"/>
        <end position="561"/>
    </location>
</feature>
<dbReference type="InterPro" id="IPR038591">
    <property type="entry name" value="NolW-like_sf"/>
</dbReference>
<keyword evidence="6 10" id="KW-0811">Translocation</keyword>
<dbReference type="InterPro" id="IPR049034">
    <property type="entry name" value="T3S_SPI-1_N0"/>
</dbReference>
<sequence length="561" mass="62245" precursor="true">MNFLCKSLVGANLIAVVLMMGSPQTFARQPIAHSDSAGYMARDEGVKGVFDALSTVMRKPVILSKNAARKKVTGQFDFTMPADTLNDLTEQLGLIWYDDGNAVYVYETTEMRNAVVALRNTSFKVVHDFLMQSRLYDQRYPLRADSRNSTFYVSGPPMYVEVVTNAARFLDEKSDGYDGREMVAVIPLSNTFVADRRFKYRNDEIIIPGMATVIQELLGTSLGVGKVQKSLSEMDGSARKALEMPTFPGSKSMPPSLGATTLEDAVKQRSVQSGLNIVANPGNNSLLVRGSADQVAYVRNIVHEMDQPKRHVELSVWIVDLQKEALDQLGVQWNGYVNFGDKFGLSLNNSVSTTIDGATFMAAAKALSEKNKANIVSRPMILTQENIPAIFDNNRTFYSKLIGERSVELQNVTYGTLVSVLPRFTQSNEIEMMINVEDGNQDNKTKDTVDGLPEVGRTNISTVARVPRGKSLLIGGYTRDENTLSDGKIPGLGDLPFIGRLFRYKSERNANLIRVFLIQPKEIESPLEPDANIMIDKLKGNLASGELKDWMANYIDTQKWQ</sequence>
<evidence type="ECO:0000256" key="6">
    <source>
        <dbReference type="ARBA" id="ARBA00023010"/>
    </source>
</evidence>
<dbReference type="RefSeq" id="WP_248945082.1">
    <property type="nucleotide sequence ID" value="NZ_CBCSGY010000005.1"/>
</dbReference>
<dbReference type="PANTHER" id="PTHR30332">
    <property type="entry name" value="PROBABLE GENERAL SECRETION PATHWAY PROTEIN D"/>
    <property type="match status" value="1"/>
</dbReference>
<feature type="domain" description="SPI-1 type 3 secretion system secretin N0" evidence="14">
    <location>
        <begin position="39"/>
        <end position="107"/>
    </location>
</feature>
<dbReference type="InterPro" id="IPR050810">
    <property type="entry name" value="Bact_Secretion_Sys_Channel"/>
</dbReference>
<dbReference type="PRINTS" id="PR01337">
    <property type="entry name" value="TYPE3OMGPROT"/>
</dbReference>
<gene>
    <name evidence="10 15" type="primary">sctC</name>
    <name evidence="15" type="ORF">KAJ71_07145</name>
</gene>
<feature type="domain" description="Type II/III secretion system secretin-like" evidence="12">
    <location>
        <begin position="366"/>
        <end position="521"/>
    </location>
</feature>
<evidence type="ECO:0000256" key="4">
    <source>
        <dbReference type="ARBA" id="ARBA00022729"/>
    </source>
</evidence>
<evidence type="ECO:0000259" key="12">
    <source>
        <dbReference type="Pfam" id="PF00263"/>
    </source>
</evidence>
<dbReference type="InterPro" id="IPR004846">
    <property type="entry name" value="T2SS/T3SS_dom"/>
</dbReference>
<evidence type="ECO:0000256" key="8">
    <source>
        <dbReference type="ARBA" id="ARBA00023136"/>
    </source>
</evidence>
<dbReference type="InterPro" id="IPR004845">
    <property type="entry name" value="T2SS_GspD_CS"/>
</dbReference>
<evidence type="ECO:0000313" key="15">
    <source>
        <dbReference type="EMBL" id="MCL1028800.1"/>
    </source>
</evidence>
<evidence type="ECO:0000313" key="16">
    <source>
        <dbReference type="Proteomes" id="UP001165275"/>
    </source>
</evidence>
<dbReference type="Pfam" id="PF21304">
    <property type="entry name" value="T3S_SPI-1_N0"/>
    <property type="match status" value="1"/>
</dbReference>
<comment type="caution">
    <text evidence="15">The sequence shown here is derived from an EMBL/GenBank/DDBJ whole genome shotgun (WGS) entry which is preliminary data.</text>
</comment>
<keyword evidence="5 10" id="KW-0653">Protein transport</keyword>
<accession>A0ABT0K9S0</accession>
<keyword evidence="3 10" id="KW-0813">Transport</keyword>
<dbReference type="Gene3D" id="3.55.50.30">
    <property type="match status" value="1"/>
</dbReference>
<dbReference type="EMBL" id="JAGQDC010000004">
    <property type="protein sequence ID" value="MCL1028800.1"/>
    <property type="molecule type" value="Genomic_DNA"/>
</dbReference>
<dbReference type="Gene3D" id="3.30.1370.120">
    <property type="match status" value="2"/>
</dbReference>
<dbReference type="PANTHER" id="PTHR30332:SF5">
    <property type="entry name" value="SPI-1 TYPE 3 SECRETION SYSTEM SECRETIN"/>
    <property type="match status" value="1"/>
</dbReference>
<comment type="subcellular location">
    <subcellularLocation>
        <location evidence="1 10 11">Cell outer membrane</location>
    </subcellularLocation>
</comment>
<feature type="signal peptide" evidence="10">
    <location>
        <begin position="1"/>
        <end position="27"/>
    </location>
</feature>
<dbReference type="PROSITE" id="PS00875">
    <property type="entry name" value="T2SP_D"/>
    <property type="match status" value="1"/>
</dbReference>
<comment type="subunit">
    <text evidence="10">The core secretion machinery of the T3SS is composed of approximately 20 different proteins, including cytoplasmic components, a base, an export apparatus and a needle. This subunit is part of the base, which anchors the injectisome in the bacterial cell envelope. Forms a stable homooligomeric complex.</text>
</comment>
<comment type="similarity">
    <text evidence="2 10">Belongs to the bacterial secretin family. T3SS SctC subfamily.</text>
</comment>
<dbReference type="InterPro" id="IPR003522">
    <property type="entry name" value="T3SS_OM_pore_YscC"/>
</dbReference>
<evidence type="ECO:0000256" key="7">
    <source>
        <dbReference type="ARBA" id="ARBA00023026"/>
    </source>
</evidence>
<keyword evidence="7" id="KW-0843">Virulence</keyword>
<proteinExistence type="inferred from homology"/>
<keyword evidence="8 10" id="KW-0472">Membrane</keyword>
<evidence type="ECO:0000256" key="11">
    <source>
        <dbReference type="RuleBase" id="RU004004"/>
    </source>
</evidence>
<evidence type="ECO:0000256" key="3">
    <source>
        <dbReference type="ARBA" id="ARBA00022448"/>
    </source>
</evidence>
<dbReference type="Proteomes" id="UP001165275">
    <property type="component" value="Unassembled WGS sequence"/>
</dbReference>
<dbReference type="HAMAP" id="MF_02219">
    <property type="entry name" value="Type_III_secretin"/>
    <property type="match status" value="1"/>
</dbReference>
<dbReference type="InterPro" id="IPR005644">
    <property type="entry name" value="NolW-like"/>
</dbReference>
<dbReference type="Pfam" id="PF03958">
    <property type="entry name" value="Secretin_N"/>
    <property type="match status" value="1"/>
</dbReference>
<keyword evidence="4 10" id="KW-0732">Signal</keyword>
<reference evidence="15" key="1">
    <citation type="submission" date="2021-04" db="EMBL/GenBank/DDBJ databases">
        <title>Genome sequence of Serratia sp. arafor3.</title>
        <authorList>
            <person name="Besaury L."/>
        </authorList>
    </citation>
    <scope>NUCLEOTIDE SEQUENCE</scope>
    <source>
        <strain evidence="15">Arafor3</strain>
    </source>
</reference>
<evidence type="ECO:0000259" key="14">
    <source>
        <dbReference type="Pfam" id="PF21304"/>
    </source>
</evidence>
<evidence type="ECO:0000256" key="2">
    <source>
        <dbReference type="ARBA" id="ARBA00007032"/>
    </source>
</evidence>
<dbReference type="Pfam" id="PF00263">
    <property type="entry name" value="Secretin"/>
    <property type="match status" value="1"/>
</dbReference>
<evidence type="ECO:0000256" key="1">
    <source>
        <dbReference type="ARBA" id="ARBA00004442"/>
    </source>
</evidence>
<evidence type="ECO:0000259" key="13">
    <source>
        <dbReference type="Pfam" id="PF03958"/>
    </source>
</evidence>
<comment type="function">
    <text evidence="10">Component of the type III secretion system (T3SS), also called injectisome, which is used to inject bacterial effector proteins into eukaryotic host cells. Forms a ring-shaped multimeric structure with an apparent central pore in the outer membrane.</text>
</comment>
<keyword evidence="9 10" id="KW-0998">Cell outer membrane</keyword>
<evidence type="ECO:0000256" key="10">
    <source>
        <dbReference type="HAMAP-Rule" id="MF_02219"/>
    </source>
</evidence>
<name>A0ABT0K9S0_9GAMM</name>
<evidence type="ECO:0000256" key="5">
    <source>
        <dbReference type="ARBA" id="ARBA00022927"/>
    </source>
</evidence>
<organism evidence="15 16">
    <name type="scientific">Serratia silvae</name>
    <dbReference type="NCBI Taxonomy" id="2824122"/>
    <lineage>
        <taxon>Bacteria</taxon>
        <taxon>Pseudomonadati</taxon>
        <taxon>Pseudomonadota</taxon>
        <taxon>Gammaproteobacteria</taxon>
        <taxon>Enterobacterales</taxon>
        <taxon>Yersiniaceae</taxon>
        <taxon>Serratia</taxon>
    </lineage>
</organism>
<keyword evidence="16" id="KW-1185">Reference proteome</keyword>
<feature type="domain" description="NolW-like" evidence="13">
    <location>
        <begin position="183"/>
        <end position="310"/>
    </location>
</feature>
<dbReference type="NCBIfam" id="TIGR02516">
    <property type="entry name" value="type_III_yscC"/>
    <property type="match status" value="1"/>
</dbReference>
<protein>
    <recommendedName>
        <fullName evidence="10">Type 3 secretion system secretin</fullName>
        <shortName evidence="10">T3SS secretin</shortName>
    </recommendedName>
</protein>